<keyword evidence="9" id="KW-0206">Cytoskeleton</keyword>
<evidence type="ECO:0000256" key="3">
    <source>
        <dbReference type="ARBA" id="ARBA00022490"/>
    </source>
</evidence>
<keyword evidence="10" id="KW-0131">Cell cycle</keyword>
<accession>A0A6P6CIQ2</accession>
<keyword evidence="4" id="KW-0597">Phosphoprotein</keyword>
<sequence length="2354" mass="272501">MKRGSQRKLPVPKMPSPSHSPSPSSLMFSMRSRSLSPLSGSETLPFHSGGQWCEQDENSDENTMLLDYQDNKEADSHAGVRYITEALIKKLTKQDNLALVKSLNLSLSKDGGKKFRYIENLEKCVKLEVLNLSYNLIGKIEKLDKLLKLRELNLSYNKICKIEGIENMCNLQKLNLAGNEIEHIPAWLGKKLKSLRVLILKGNKISSLQDVSKLKPLQDLTSLILLENPIVTLPHYFQFTIFHLRSLESLEGQPVTTQTRHEAFERFSLEEVQRLERDLEKKIMETEELKSKQTKFLEEIKNQDKLNKSLKEEAMLQKQSCEELENNLNTKNELLKQKTLELTRACQKQYELEQELAFYKIDAKFEPLNYYPSEYVDIDKTPDESPYIGKSRYKRNMFTRESYINKAQPIEIKKMEPDEGEQLRNEHMNLRVHTPLDVQLEDKEKKISAAQTRLSELHDEIEKAEQQILRATEEFKQLEEAIQLKKISEAEKDLLFKQLSDRIQLLNKLRQEALDLEMQMEKQKQEIAEKQKEIKDLQTAIDSLDSKDPKHCHMKAQKRGKEQQLDIMNKQYIQLESRLDEILSRIAQETEEIKDLEQQLTEGQIAANEALKKDLEGVISGLQEYLGTVKGQATQAQNECRKLQDEKETLLQRLTEVEQERDQLEIVAIDAENMRKELAELESALQEQHEVNASLQQTQGDLSAYEAELEAQLKIRDAEANQLKEDLEKLTRLSQLEQLALQAELEKEKQALKNALGKAQLSEERNQENNELRMQLKQLQDDNNLLKQQLKDFQSHLNHVVDGLIRPEEVAARVDELRRKLKSGAGEIRIYSPSDILGKSLADLQKQFSEILACSQWEREEAQVRERKLQEEMALQQEKLANGQEEFRQACERALEARIKLDKRQHEARIQQLENEIHYLQENLKSMEEIQGLTDLQLQEADEEKERILVQLQELEKKKKLENAKSQEQYLGLDKELKKLKKAVAASDKLATAELTIAKDQLKSLHGTVMKINQERAEELQETEKFSKKAAQAARDLIRAEAEIELLQNLLRDKEEQFRIEMEKVDEGGANSQVLEIEKLNETMERQRTEIARLRNLLDLAGADKGSFENILEEIAELRREVSYQNDYISSMADPFRRRGYWYFMPPPSSSKVSSHSSQATKDSGVGLKYTASTPIRKPHPGRQDGKEGSGPPPASGYWVYSPIRSGLHKSFSNRDADSGGDSQEESELDDQEDCPFVPPPGYMIYTVFPDGSPVPQGMALYAPPPPLPNNSQPLTPGTVVYGPPPAGAPIIYGPPPPNFSVPLIPMGVLHCNVPEHHNLESEVSRLEDIMQHLKSKKQEQWMRVSKRRSEKEMEELQHNIEDLLQEKKDLEHEVEELHRTIQKHQQRKDFIDGDVESFMNELEIEKSLKHHEDIVDEIECIEKTLLKRRTELREADRLLAEAESELSCTQEKTKDAVEKFTVAKRNLLQTEKDAEELEKRAQETAVNLVTADQQLRLLQADTTELEQHKIEQEEILKEINKVIATKNSDFHCLNKKKEKLTEELQKLQEDIETAERNEDHHLQVLKESESLLQAKRAELEKLKSQVTAQQQEMAVLDRQLGHKTEELHLLQGNMVQAKADLQEALTLGETEVAEKCSHIREVKSLLEELSFQKGELNVQISEKKTQLTLIRQEIEKEEENLQVVLGQMSKHKTELKNILDMSQLENNELQGLKLQHDQKMSELEKIQVEVLEEKLELENLQQTALRQKGEIEWQKQLLERDKREIERITAETRALQSCVESLCKEKQDLEEKCGSWEKKLAQTKRVLAATEENSKMERSNLERLELGVRKLQQELDQLNQDKLSLHKDIAAMQQQLREKREALNPLQEELANVQDHLNLTKQDLLQTTKHKDTLLSEQTRLQKDISEWIKKFEDCQKEGEKKQQQLQALQNEIKENKAKLAEQETMFQRLQKERESEEKKLEASKVTLKEQQHKVEKELTDQKSNLEQVLTELLMTEERVRTLQEEERWGEALEKALSQTKQQLSEREQQLMEKSSELLALQKEMDSMRADFSLLRNQFLTERKKAEKQVLSLKEALKVQRSQLEKNLLEQKQENSCMQKEMATIEQVAQDNHERARRLMKELNQMQHEYSELKKQVCPGAPAGRPRTERTREMANQKDLERRQMEISDAMRTLKSEVKDEIRTSLKNLNQFLPELPADLEAILERNEHLGGGLESLKENFPFTMSERPSTFEEKPNFSQVHIMDEHWRGEALREKLRHREDRLKAQLRHCMSKQAEVLIKGKRQTEGTLHSLRRQVDALGELVTSTSADSTSSPSLSQMESSLAEDCQLGPSQSSFQQVLQGPSQSPDGYQH</sequence>
<keyword evidence="5" id="KW-0433">Leucine-rich repeat</keyword>
<feature type="region of interest" description="Disordered" evidence="17">
    <location>
        <begin position="1"/>
        <end position="56"/>
    </location>
</feature>
<dbReference type="GO" id="GO:0051301">
    <property type="term" value="P:cell division"/>
    <property type="evidence" value="ECO:0007669"/>
    <property type="project" value="UniProtKB-KW"/>
</dbReference>
<feature type="coiled-coil region" evidence="16">
    <location>
        <begin position="1317"/>
        <end position="1388"/>
    </location>
</feature>
<keyword evidence="7" id="KW-0677">Repeat</keyword>
<organism evidence="18 19">
    <name type="scientific">Pteropus vampyrus</name>
    <name type="common">Large flying fox</name>
    <dbReference type="NCBI Taxonomy" id="132908"/>
    <lineage>
        <taxon>Eukaryota</taxon>
        <taxon>Metazoa</taxon>
        <taxon>Chordata</taxon>
        <taxon>Craniata</taxon>
        <taxon>Vertebrata</taxon>
        <taxon>Euteleostomi</taxon>
        <taxon>Mammalia</taxon>
        <taxon>Eutheria</taxon>
        <taxon>Laurasiatheria</taxon>
        <taxon>Chiroptera</taxon>
        <taxon>Yinpterochiroptera</taxon>
        <taxon>Pteropodoidea</taxon>
        <taxon>Pteropodidae</taxon>
        <taxon>Pteropodinae</taxon>
        <taxon>Pteropus</taxon>
    </lineage>
</organism>
<dbReference type="FunFam" id="3.80.10.10:FF:000139">
    <property type="entry name" value="centriolin isoform X2"/>
    <property type="match status" value="1"/>
</dbReference>
<proteinExistence type="predicted"/>
<feature type="compositionally biased region" description="Basic and acidic residues" evidence="17">
    <location>
        <begin position="2147"/>
        <end position="2158"/>
    </location>
</feature>
<dbReference type="CTD" id="11064"/>
<dbReference type="InterPro" id="IPR001611">
    <property type="entry name" value="Leu-rich_rpt"/>
</dbReference>
<evidence type="ECO:0000256" key="11">
    <source>
        <dbReference type="ARBA" id="ARBA00056031"/>
    </source>
</evidence>
<feature type="coiled-coil region" evidence="16">
    <location>
        <begin position="859"/>
        <end position="983"/>
    </location>
</feature>
<protein>
    <recommendedName>
        <fullName evidence="13">Centriolin</fullName>
    </recommendedName>
    <alternativeName>
        <fullName evidence="15">Centrosomal protein 1</fullName>
    </alternativeName>
    <alternativeName>
        <fullName evidence="14">Centrosomal protein of 110 kDa</fullName>
    </alternativeName>
</protein>
<dbReference type="Gene3D" id="1.10.287.1490">
    <property type="match status" value="1"/>
</dbReference>
<feature type="coiled-coil region" evidence="16">
    <location>
        <begin position="440"/>
        <end position="481"/>
    </location>
</feature>
<dbReference type="PANTHER" id="PTHR46652">
    <property type="entry name" value="LEUCINE-RICH REPEAT AND IQ DOMAIN-CONTAINING PROTEIN 1-RELATED"/>
    <property type="match status" value="1"/>
</dbReference>
<feature type="coiled-coil region" evidence="16">
    <location>
        <begin position="269"/>
        <end position="341"/>
    </location>
</feature>
<keyword evidence="18" id="KW-1185">Reference proteome</keyword>
<feature type="region of interest" description="Disordered" evidence="17">
    <location>
        <begin position="2307"/>
        <end position="2354"/>
    </location>
</feature>
<evidence type="ECO:0000256" key="8">
    <source>
        <dbReference type="ARBA" id="ARBA00023054"/>
    </source>
</evidence>
<keyword evidence="8 16" id="KW-0175">Coiled coil</keyword>
<evidence type="ECO:0000256" key="6">
    <source>
        <dbReference type="ARBA" id="ARBA00022618"/>
    </source>
</evidence>
<evidence type="ECO:0000313" key="20">
    <source>
        <dbReference type="RefSeq" id="XP_023386876.1"/>
    </source>
</evidence>
<dbReference type="InterPro" id="IPR003591">
    <property type="entry name" value="Leu-rich_rpt_typical-subtyp"/>
</dbReference>
<feature type="coiled-coil region" evidence="16">
    <location>
        <begin position="1030"/>
        <end position="1104"/>
    </location>
</feature>
<keyword evidence="3" id="KW-0963">Cytoplasm</keyword>
<evidence type="ECO:0000256" key="7">
    <source>
        <dbReference type="ARBA" id="ARBA00022737"/>
    </source>
</evidence>
<feature type="compositionally biased region" description="Low complexity" evidence="17">
    <location>
        <begin position="21"/>
        <end position="41"/>
    </location>
</feature>
<keyword evidence="6" id="KW-0132">Cell division</keyword>
<evidence type="ECO:0000256" key="14">
    <source>
        <dbReference type="ARBA" id="ARBA00082701"/>
    </source>
</evidence>
<dbReference type="RefSeq" id="XP_023386876.1">
    <property type="nucleotide sequence ID" value="XM_023531108.1"/>
</dbReference>
<feature type="coiled-coil region" evidence="16">
    <location>
        <begin position="1426"/>
        <end position="1495"/>
    </location>
</feature>
<dbReference type="PROSITE" id="PS51450">
    <property type="entry name" value="LRR"/>
    <property type="match status" value="4"/>
</dbReference>
<feature type="coiled-coil region" evidence="16">
    <location>
        <begin position="1913"/>
        <end position="2137"/>
    </location>
</feature>
<feature type="region of interest" description="Disordered" evidence="17">
    <location>
        <begin position="2138"/>
        <end position="2158"/>
    </location>
</feature>
<evidence type="ECO:0000256" key="12">
    <source>
        <dbReference type="ARBA" id="ARBA00063683"/>
    </source>
</evidence>
<dbReference type="GeneID" id="105292666"/>
<dbReference type="OrthoDB" id="433501at2759"/>
<evidence type="ECO:0000256" key="17">
    <source>
        <dbReference type="SAM" id="MobiDB-lite"/>
    </source>
</evidence>
<dbReference type="SMART" id="SM00365">
    <property type="entry name" value="LRR_SD22"/>
    <property type="match status" value="3"/>
</dbReference>
<gene>
    <name evidence="19 20" type="primary">CNTRL</name>
</gene>
<evidence type="ECO:0000256" key="2">
    <source>
        <dbReference type="ARBA" id="ARBA00004476"/>
    </source>
</evidence>
<name>A0A6P6CIQ2_PTEVA</name>
<dbReference type="FunFam" id="3.80.10.10:FF:000153">
    <property type="entry name" value="centriolin isoform X1"/>
    <property type="match status" value="1"/>
</dbReference>
<comment type="subcellular location">
    <subcellularLocation>
        <location evidence="1">Cytoplasm</location>
        <location evidence="1">Cytoskeleton</location>
        <location evidence="1">Microtubule organizing center</location>
        <location evidence="1">Centrosome</location>
    </subcellularLocation>
    <subcellularLocation>
        <location evidence="2">Midbody</location>
        <location evidence="2">Midbody ring</location>
    </subcellularLocation>
</comment>
<dbReference type="GO" id="GO:0090543">
    <property type="term" value="C:Flemming body"/>
    <property type="evidence" value="ECO:0007669"/>
    <property type="project" value="UniProtKB-SubCell"/>
</dbReference>
<dbReference type="Pfam" id="PF14580">
    <property type="entry name" value="LRR_9"/>
    <property type="match status" value="1"/>
</dbReference>
<reference evidence="19 20" key="1">
    <citation type="submission" date="2025-04" db="UniProtKB">
        <authorList>
            <consortium name="RefSeq"/>
        </authorList>
    </citation>
    <scope>IDENTIFICATION</scope>
    <source>
        <tissue evidence="19 20">Kidney</tissue>
    </source>
</reference>
<feature type="region of interest" description="Disordered" evidence="17">
    <location>
        <begin position="1148"/>
        <end position="1198"/>
    </location>
</feature>
<comment type="function">
    <text evidence="11">Involved in cell cycle progression and cytokinesis. During the late steps of cytokinesis, anchors exocyst and SNARE complexes at the midbody, thereby allowing secretory vesicle-mediated abscission.</text>
</comment>
<feature type="coiled-coil region" evidence="16">
    <location>
        <begin position="1661"/>
        <end position="1877"/>
    </location>
</feature>
<evidence type="ECO:0000256" key="15">
    <source>
        <dbReference type="ARBA" id="ARBA00083251"/>
    </source>
</evidence>
<dbReference type="GO" id="GO:0005813">
    <property type="term" value="C:centrosome"/>
    <property type="evidence" value="ECO:0007669"/>
    <property type="project" value="UniProtKB-SubCell"/>
</dbReference>
<dbReference type="GO" id="GO:0005737">
    <property type="term" value="C:cytoplasm"/>
    <property type="evidence" value="ECO:0007669"/>
    <property type="project" value="UniProtKB-ARBA"/>
</dbReference>
<evidence type="ECO:0000256" key="10">
    <source>
        <dbReference type="ARBA" id="ARBA00023306"/>
    </source>
</evidence>
<evidence type="ECO:0000256" key="13">
    <source>
        <dbReference type="ARBA" id="ARBA00069005"/>
    </source>
</evidence>
<evidence type="ECO:0000256" key="16">
    <source>
        <dbReference type="SAM" id="Coils"/>
    </source>
</evidence>
<evidence type="ECO:0000256" key="9">
    <source>
        <dbReference type="ARBA" id="ARBA00023212"/>
    </source>
</evidence>
<dbReference type="SUPFAM" id="SSF52058">
    <property type="entry name" value="L domain-like"/>
    <property type="match status" value="1"/>
</dbReference>
<feature type="coiled-coil region" evidence="16">
    <location>
        <begin position="506"/>
        <end position="796"/>
    </location>
</feature>
<dbReference type="RefSeq" id="XP_023386875.1">
    <property type="nucleotide sequence ID" value="XM_023531107.1"/>
</dbReference>
<evidence type="ECO:0000313" key="18">
    <source>
        <dbReference type="Proteomes" id="UP000515202"/>
    </source>
</evidence>
<dbReference type="InterPro" id="IPR050836">
    <property type="entry name" value="SDS22/Internalin_LRR"/>
</dbReference>
<dbReference type="SMART" id="SM00369">
    <property type="entry name" value="LRR_TYP"/>
    <property type="match status" value="4"/>
</dbReference>
<evidence type="ECO:0000256" key="4">
    <source>
        <dbReference type="ARBA" id="ARBA00022553"/>
    </source>
</evidence>
<feature type="compositionally biased region" description="Acidic residues" evidence="17">
    <location>
        <begin position="1223"/>
        <end position="1234"/>
    </location>
</feature>
<dbReference type="Proteomes" id="UP000515202">
    <property type="component" value="Unplaced"/>
</dbReference>
<evidence type="ECO:0000256" key="1">
    <source>
        <dbReference type="ARBA" id="ARBA00004300"/>
    </source>
</evidence>
<feature type="compositionally biased region" description="Low complexity" evidence="17">
    <location>
        <begin position="2307"/>
        <end position="2324"/>
    </location>
</feature>
<evidence type="ECO:0000256" key="5">
    <source>
        <dbReference type="ARBA" id="ARBA00022614"/>
    </source>
</evidence>
<evidence type="ECO:0000313" key="19">
    <source>
        <dbReference type="RefSeq" id="XP_023386875.1"/>
    </source>
</evidence>
<dbReference type="Gene3D" id="3.80.10.10">
    <property type="entry name" value="Ribonuclease Inhibitor"/>
    <property type="match status" value="2"/>
</dbReference>
<feature type="coiled-coil region" evidence="16">
    <location>
        <begin position="1531"/>
        <end position="1600"/>
    </location>
</feature>
<comment type="subunit">
    <text evidence="12">Interacts with HOOK2. Interacts with EXOC6 and SNAPIN. Associates with the exocyst complex.</text>
</comment>
<dbReference type="PANTHER" id="PTHR46652:SF3">
    <property type="entry name" value="LEUCINE-RICH REPEAT-CONTAINING PROTEIN 9"/>
    <property type="match status" value="1"/>
</dbReference>
<dbReference type="InterPro" id="IPR032675">
    <property type="entry name" value="LRR_dom_sf"/>
</dbReference>
<feature type="region of interest" description="Disordered" evidence="17">
    <location>
        <begin position="1210"/>
        <end position="1236"/>
    </location>
</feature>
<feature type="compositionally biased region" description="Polar residues" evidence="17">
    <location>
        <begin position="2332"/>
        <end position="2354"/>
    </location>
</feature>